<keyword evidence="5" id="KW-1185">Reference proteome</keyword>
<evidence type="ECO:0000313" key="4">
    <source>
        <dbReference type="EMBL" id="BAL94322.1"/>
    </source>
</evidence>
<evidence type="ECO:0000259" key="2">
    <source>
        <dbReference type="Pfam" id="PF18739"/>
    </source>
</evidence>
<feature type="domain" description="Apea-like HEPN" evidence="2">
    <location>
        <begin position="364"/>
        <end position="501"/>
    </location>
</feature>
<dbReference type="InterPro" id="IPR041223">
    <property type="entry name" value="ApeA_NTD"/>
</dbReference>
<dbReference type="HOGENOM" id="CLU_039923_0_0_4"/>
<feature type="domain" description="ApeA N-terminal" evidence="3">
    <location>
        <begin position="66"/>
        <end position="334"/>
    </location>
</feature>
<sequence>MAACHESHSSAIFLIKRSSSAHTPYPSFQRTAPAAAETRTLGVQDHRHSTRQPMPRLPLHEEFTRHSEWYQPDRPHIHVPGSLAFSPDHIRLDLNDAFSAIDGDVSIADPVTTYPALHGASTKGELLTLLRAARASVGLSFGPAGVRQPETVTSSWLVVGAHVRADETYRSLTFFIPGLAAWLGQTPINCSYVHAEGEQAYSEHIVRTPQKPEATRVDTSSMTVRWGAGTSSSINVFERVHIDVLGWIEIVPDHPQSLEWFFEQYEKLSAMLTILAGDSIPAESITLRLTDSDYSAELLVCMKPAKYCRLRHPGDFYFPRNFTKIPLSELVQRWFQEIDSVLVPSQLAVSTLNSSGLWLHVKFLSLIQVLEGFHRGRFAGEYLDAEAYDAIKAALNSALPKTLASDHKDSLRSRIRYGNQLSLSRRLTELASLLGDDVSIRVFGVSTKIPRAWIDTRNYFTHWDKDLLSNTLEGQALYNATVRMEHFVRALFLTLSGVECTEITKAIDHTSQCAQQLAQVNIIERHKADPSQPKGTLYTVRTKPVTDNQQSQKPERSIPPE</sequence>
<dbReference type="STRING" id="983917.RGE_09810"/>
<accession>I0HMT5</accession>
<protein>
    <submittedName>
        <fullName evidence="4">Uncharacterized protein</fullName>
    </submittedName>
</protein>
<dbReference type="Proteomes" id="UP000007883">
    <property type="component" value="Chromosome"/>
</dbReference>
<name>I0HMT5_RUBGI</name>
<dbReference type="InterPro" id="IPR041229">
    <property type="entry name" value="HEPN_Apea"/>
</dbReference>
<evidence type="ECO:0000256" key="1">
    <source>
        <dbReference type="SAM" id="MobiDB-lite"/>
    </source>
</evidence>
<dbReference type="EMBL" id="AP012320">
    <property type="protein sequence ID" value="BAL94322.1"/>
    <property type="molecule type" value="Genomic_DNA"/>
</dbReference>
<organism evidence="4 5">
    <name type="scientific">Rubrivivax gelatinosus (strain NBRC 100245 / IL144)</name>
    <dbReference type="NCBI Taxonomy" id="983917"/>
    <lineage>
        <taxon>Bacteria</taxon>
        <taxon>Pseudomonadati</taxon>
        <taxon>Pseudomonadota</taxon>
        <taxon>Betaproteobacteria</taxon>
        <taxon>Burkholderiales</taxon>
        <taxon>Sphaerotilaceae</taxon>
        <taxon>Rubrivivax</taxon>
    </lineage>
</organism>
<proteinExistence type="predicted"/>
<dbReference type="Pfam" id="PF18862">
    <property type="entry name" value="ApeA_NTD1"/>
    <property type="match status" value="1"/>
</dbReference>
<feature type="region of interest" description="Disordered" evidence="1">
    <location>
        <begin position="529"/>
        <end position="561"/>
    </location>
</feature>
<gene>
    <name evidence="4" type="ordered locus">RGE_09810</name>
</gene>
<dbReference type="eggNOG" id="ENOG50303CN">
    <property type="taxonomic scope" value="Bacteria"/>
</dbReference>
<dbReference type="Pfam" id="PF18739">
    <property type="entry name" value="HEPN_Apea"/>
    <property type="match status" value="1"/>
</dbReference>
<evidence type="ECO:0000313" key="5">
    <source>
        <dbReference type="Proteomes" id="UP000007883"/>
    </source>
</evidence>
<reference evidence="4 5" key="1">
    <citation type="journal article" date="2012" name="J. Bacteriol.">
        <title>Complete genome sequence of phototrophic betaproteobacterium Rubrivivax gelatinosus IL144.</title>
        <authorList>
            <person name="Nagashima S."/>
            <person name="Kamimura A."/>
            <person name="Shimizu T."/>
            <person name="Nakamura-isaki S."/>
            <person name="Aono E."/>
            <person name="Sakamoto K."/>
            <person name="Ichikawa N."/>
            <person name="Nakazawa H."/>
            <person name="Sekine M."/>
            <person name="Yamazaki S."/>
            <person name="Fujita N."/>
            <person name="Shimada K."/>
            <person name="Hanada S."/>
            <person name="Nagashima K.V.P."/>
        </authorList>
    </citation>
    <scope>NUCLEOTIDE SEQUENCE [LARGE SCALE GENOMIC DNA]</scope>
    <source>
        <strain evidence="5">NBRC 100245 / IL144</strain>
    </source>
</reference>
<dbReference type="AlphaFoldDB" id="I0HMT5"/>
<dbReference type="KEGG" id="rge:RGE_09810"/>
<evidence type="ECO:0000259" key="3">
    <source>
        <dbReference type="Pfam" id="PF18862"/>
    </source>
</evidence>